<reference evidence="1" key="2">
    <citation type="submission" date="2022-01" db="EMBL/GenBank/DDBJ databases">
        <authorList>
            <person name="Yamashiro T."/>
            <person name="Shiraishi A."/>
            <person name="Satake H."/>
            <person name="Nakayama K."/>
        </authorList>
    </citation>
    <scope>NUCLEOTIDE SEQUENCE</scope>
</reference>
<keyword evidence="2" id="KW-1185">Reference proteome</keyword>
<proteinExistence type="predicted"/>
<name>A0ABQ5EK78_9ASTR</name>
<evidence type="ECO:0000313" key="2">
    <source>
        <dbReference type="Proteomes" id="UP001151760"/>
    </source>
</evidence>
<dbReference type="Proteomes" id="UP001151760">
    <property type="component" value="Unassembled WGS sequence"/>
</dbReference>
<sequence length="123" mass="13553">MLPPDVCSLLLRAPRNRAMKKGEEFCLDSQDDEVVPRVEDVLFVDGVLEGALGGKGDEDFAMGKGILMLSSSLVMSTKSCVQGGFLGGMMESFNFLEGLDEEAWVDTMNVLKFEVKEEHDDEE</sequence>
<gene>
    <name evidence="1" type="ORF">Tco_0977482</name>
</gene>
<protein>
    <submittedName>
        <fullName evidence="1">Uncharacterized protein</fullName>
    </submittedName>
</protein>
<reference evidence="1" key="1">
    <citation type="journal article" date="2022" name="Int. J. Mol. Sci.">
        <title>Draft Genome of Tanacetum Coccineum: Genomic Comparison of Closely Related Tanacetum-Family Plants.</title>
        <authorList>
            <person name="Yamashiro T."/>
            <person name="Shiraishi A."/>
            <person name="Nakayama K."/>
            <person name="Satake H."/>
        </authorList>
    </citation>
    <scope>NUCLEOTIDE SEQUENCE</scope>
</reference>
<comment type="caution">
    <text evidence="1">The sequence shown here is derived from an EMBL/GenBank/DDBJ whole genome shotgun (WGS) entry which is preliminary data.</text>
</comment>
<organism evidence="1 2">
    <name type="scientific">Tanacetum coccineum</name>
    <dbReference type="NCBI Taxonomy" id="301880"/>
    <lineage>
        <taxon>Eukaryota</taxon>
        <taxon>Viridiplantae</taxon>
        <taxon>Streptophyta</taxon>
        <taxon>Embryophyta</taxon>
        <taxon>Tracheophyta</taxon>
        <taxon>Spermatophyta</taxon>
        <taxon>Magnoliopsida</taxon>
        <taxon>eudicotyledons</taxon>
        <taxon>Gunneridae</taxon>
        <taxon>Pentapetalae</taxon>
        <taxon>asterids</taxon>
        <taxon>campanulids</taxon>
        <taxon>Asterales</taxon>
        <taxon>Asteraceae</taxon>
        <taxon>Asteroideae</taxon>
        <taxon>Anthemideae</taxon>
        <taxon>Anthemidinae</taxon>
        <taxon>Tanacetum</taxon>
    </lineage>
</organism>
<evidence type="ECO:0000313" key="1">
    <source>
        <dbReference type="EMBL" id="GJT51325.1"/>
    </source>
</evidence>
<dbReference type="EMBL" id="BQNB010016398">
    <property type="protein sequence ID" value="GJT51325.1"/>
    <property type="molecule type" value="Genomic_DNA"/>
</dbReference>
<accession>A0ABQ5EK78</accession>